<evidence type="ECO:0000313" key="2">
    <source>
        <dbReference type="EMBL" id="MEY9314386.1"/>
    </source>
</evidence>
<dbReference type="AlphaFoldDB" id="A0A7Y8R5V3"/>
<evidence type="ECO:0000313" key="3">
    <source>
        <dbReference type="Proteomes" id="UP000673383"/>
    </source>
</evidence>
<dbReference type="Proteomes" id="UP000673383">
    <property type="component" value="Unassembled WGS sequence"/>
</dbReference>
<evidence type="ECO:0000313" key="1">
    <source>
        <dbReference type="EMBL" id="MBP1290623.1"/>
    </source>
</evidence>
<gene>
    <name evidence="2" type="ORF">ABIF29_001185</name>
    <name evidence="1" type="ORF">JOH49_000376</name>
</gene>
<protein>
    <submittedName>
        <fullName evidence="1">Uncharacterized protein</fullName>
    </submittedName>
</protein>
<reference evidence="2 4" key="2">
    <citation type="submission" date="2024-07" db="EMBL/GenBank/DDBJ databases">
        <title>Genomic Encyclopedia of Type Strains, Phase V (KMG-V): Genome sequencing to study the core and pangenomes of soil and plant-associated prokaryotes.</title>
        <authorList>
            <person name="Whitman W."/>
        </authorList>
    </citation>
    <scope>NUCLEOTIDE SEQUENCE [LARGE SCALE GENOMIC DNA]</scope>
    <source>
        <strain evidence="2 4">USDA 415</strain>
    </source>
</reference>
<name>A0A7Y8R5V3_BRAEL</name>
<dbReference type="EMBL" id="JAFICZ010000001">
    <property type="protein sequence ID" value="MBP1290623.1"/>
    <property type="molecule type" value="Genomic_DNA"/>
</dbReference>
<dbReference type="EMBL" id="JBGBZA010000002">
    <property type="protein sequence ID" value="MEY9314386.1"/>
    <property type="molecule type" value="Genomic_DNA"/>
</dbReference>
<dbReference type="RefSeq" id="WP_016844881.1">
    <property type="nucleotide sequence ID" value="NZ_CP126004.1"/>
</dbReference>
<sequence>MDMNKQDTWPDELLDHLRRHQAVFRAWELQKIGAQGGESVSGPDYDRALGELRKVLNNYTLHGYHCTRLIRPEIARIRSSGMQLPNEAMLHQRIESLRDGGLLDAANAAELIADNEAAEKNRAGRIWFCFFPPNLDSETGLSDLLSYWGGESLYNSHDTHAVRGPLLAGIGTPCLVEAEVPISSLRGPSFLDMKVARQFLIWNGLQTSEPVLHTDCAIEPLPARSILRIIEFPGSDFTALTGCDAWQKQLTVGRG</sequence>
<accession>A0A7Y8R5V3</accession>
<proteinExistence type="predicted"/>
<dbReference type="Proteomes" id="UP001565471">
    <property type="component" value="Unassembled WGS sequence"/>
</dbReference>
<comment type="caution">
    <text evidence="1">The sequence shown here is derived from an EMBL/GenBank/DDBJ whole genome shotgun (WGS) entry which is preliminary data.</text>
</comment>
<organism evidence="1 3">
    <name type="scientific">Bradyrhizobium elkanii</name>
    <dbReference type="NCBI Taxonomy" id="29448"/>
    <lineage>
        <taxon>Bacteria</taxon>
        <taxon>Pseudomonadati</taxon>
        <taxon>Pseudomonadota</taxon>
        <taxon>Alphaproteobacteria</taxon>
        <taxon>Hyphomicrobiales</taxon>
        <taxon>Nitrobacteraceae</taxon>
        <taxon>Bradyrhizobium</taxon>
    </lineage>
</organism>
<evidence type="ECO:0000313" key="4">
    <source>
        <dbReference type="Proteomes" id="UP001565471"/>
    </source>
</evidence>
<keyword evidence="4" id="KW-1185">Reference proteome</keyword>
<reference evidence="1" key="1">
    <citation type="submission" date="2021-02" db="EMBL/GenBank/DDBJ databases">
        <title>Genomic Encyclopedia of Type Strains, Phase IV (KMG-V): Genome sequencing to study the core and pangenomes of soil and plant-associated prokaryotes.</title>
        <authorList>
            <person name="Whitman W."/>
        </authorList>
    </citation>
    <scope>NUCLEOTIDE SEQUENCE</scope>
    <source>
        <strain evidence="1">USDA 406</strain>
    </source>
</reference>